<dbReference type="PIRSF" id="PIRSF005715">
    <property type="entry name" value="VPS45_Sec1"/>
    <property type="match status" value="1"/>
</dbReference>
<sequence>MNLREKQYNNLLKVLHPEEKYQTISQSNWKILIFDKDCHQIISSLFTLMDLRKNGITLHLQINLERHLIQDSPTIYFCRPTKKNINIIIGDCSKGIYDSLYLNFTPSISRENLEQLARGLLETDSTQKINKIIDHYLNYITYEETFFTLNIKNSYYKLQVDNQNESKITKTINQIVEGLFGVLVTLKVIPIIRCPPNGAAAFVAKELNKKIYEHLKQPRNLFQEETPLSVVNFQRITLIILDRDIDFNVMLHHSWIYHSLIYDVLETSLNQVTVDVDLEAKTNENSNENSNEKPKENSNENSFKKNNKKTFYIHEDDDFWKDNHFKPFPDIGDQISILTKEFQENKANITEPDLNLDVMQNAQNLSSKVSNLPQLQKRKKEIDKHTSIATGILEQIQQRDLGTFFDVEQAVMGSSSTSSNEFQDVLKLLRNPKGSSFDKLRLFLIYFISKQTIKEDDLNVLLKTLEEQNIEYQSYYNHFNELKMLQKKQMQMNANSRSKNNNIFRDIAQKFGLHEMLPKRYELPITRVVSSIMNVKQDTKSANYFFDYLDPKKMPKYQTPFKSAIVFVVGGGNPSEFINLKQFSDSQQMKRNIIYGSTEIINAQEFLNQLSLKIGNDEKI</sequence>
<dbReference type="Gene3D" id="1.25.40.60">
    <property type="match status" value="1"/>
</dbReference>
<dbReference type="InterPro" id="IPR001619">
    <property type="entry name" value="Sec1-like"/>
</dbReference>
<protein>
    <submittedName>
        <fullName evidence="3">Sec1 family domain-containing protein</fullName>
    </submittedName>
</protein>
<evidence type="ECO:0000313" key="4">
    <source>
        <dbReference type="Proteomes" id="UP001149090"/>
    </source>
</evidence>
<dbReference type="InterPro" id="IPR043154">
    <property type="entry name" value="Sec-1-like_dom1"/>
</dbReference>
<keyword evidence="4" id="KW-1185">Reference proteome</keyword>
<dbReference type="InterPro" id="IPR036045">
    <property type="entry name" value="Sec1-like_sf"/>
</dbReference>
<name>A0A9Q0REV3_ANAIG</name>
<dbReference type="Pfam" id="PF00995">
    <property type="entry name" value="Sec1"/>
    <property type="match status" value="1"/>
</dbReference>
<dbReference type="Gene3D" id="3.90.830.10">
    <property type="entry name" value="Syntaxin Binding Protein 1, Chain A, domain 2"/>
    <property type="match status" value="1"/>
</dbReference>
<reference evidence="3" key="1">
    <citation type="submission" date="2022-10" db="EMBL/GenBank/DDBJ databases">
        <title>Novel sulphate-reducing endosymbionts in the free-living metamonad Anaeramoeba.</title>
        <authorList>
            <person name="Jerlstrom-Hultqvist J."/>
            <person name="Cepicka I."/>
            <person name="Gallot-Lavallee L."/>
            <person name="Salas-Leiva D."/>
            <person name="Curtis B.A."/>
            <person name="Zahonova K."/>
            <person name="Pipaliya S."/>
            <person name="Dacks J."/>
            <person name="Roger A.J."/>
        </authorList>
    </citation>
    <scope>NUCLEOTIDE SEQUENCE</scope>
    <source>
        <strain evidence="3">BMAN</strain>
    </source>
</reference>
<dbReference type="PANTHER" id="PTHR11679">
    <property type="entry name" value="VESICLE PROTEIN SORTING-ASSOCIATED"/>
    <property type="match status" value="1"/>
</dbReference>
<gene>
    <name evidence="3" type="ORF">M0811_04979</name>
</gene>
<dbReference type="Gene3D" id="3.40.50.1910">
    <property type="match status" value="1"/>
</dbReference>
<organism evidence="3 4">
    <name type="scientific">Anaeramoeba ignava</name>
    <name type="common">Anaerobic marine amoeba</name>
    <dbReference type="NCBI Taxonomy" id="1746090"/>
    <lineage>
        <taxon>Eukaryota</taxon>
        <taxon>Metamonada</taxon>
        <taxon>Anaeramoebidae</taxon>
        <taxon>Anaeramoeba</taxon>
    </lineage>
</organism>
<comment type="similarity">
    <text evidence="1">Belongs to the STXBP/unc-18/SEC1 family.</text>
</comment>
<dbReference type="GO" id="GO:0016192">
    <property type="term" value="P:vesicle-mediated transport"/>
    <property type="evidence" value="ECO:0007669"/>
    <property type="project" value="InterPro"/>
</dbReference>
<evidence type="ECO:0000256" key="2">
    <source>
        <dbReference type="SAM" id="MobiDB-lite"/>
    </source>
</evidence>
<dbReference type="SUPFAM" id="SSF56815">
    <property type="entry name" value="Sec1/munc18-like (SM) proteins"/>
    <property type="match status" value="1"/>
</dbReference>
<dbReference type="Gene3D" id="3.40.50.2060">
    <property type="match status" value="1"/>
</dbReference>
<evidence type="ECO:0000256" key="1">
    <source>
        <dbReference type="ARBA" id="ARBA00009884"/>
    </source>
</evidence>
<dbReference type="Proteomes" id="UP001149090">
    <property type="component" value="Unassembled WGS sequence"/>
</dbReference>
<evidence type="ECO:0000313" key="3">
    <source>
        <dbReference type="EMBL" id="KAJ5078191.1"/>
    </source>
</evidence>
<proteinExistence type="inferred from homology"/>
<dbReference type="InterPro" id="IPR027482">
    <property type="entry name" value="Sec1-like_dom2"/>
</dbReference>
<feature type="region of interest" description="Disordered" evidence="2">
    <location>
        <begin position="280"/>
        <end position="307"/>
    </location>
</feature>
<dbReference type="OrthoDB" id="10251230at2759"/>
<dbReference type="OMA" id="VNDLRAW"/>
<dbReference type="AlphaFoldDB" id="A0A9Q0REV3"/>
<comment type="caution">
    <text evidence="3">The sequence shown here is derived from an EMBL/GenBank/DDBJ whole genome shotgun (WGS) entry which is preliminary data.</text>
</comment>
<dbReference type="InterPro" id="IPR043127">
    <property type="entry name" value="Sec-1-like_dom3a"/>
</dbReference>
<accession>A0A9Q0REV3</accession>
<dbReference type="EMBL" id="JAPDFW010000054">
    <property type="protein sequence ID" value="KAJ5078191.1"/>
    <property type="molecule type" value="Genomic_DNA"/>
</dbReference>